<reference evidence="1" key="1">
    <citation type="submission" date="2022-04" db="EMBL/GenBank/DDBJ databases">
        <title>Genome of the entomopathogenic fungus Entomophthora muscae.</title>
        <authorList>
            <person name="Elya C."/>
            <person name="Lovett B.R."/>
            <person name="Lee E."/>
            <person name="Macias A.M."/>
            <person name="Hajek A.E."/>
            <person name="De Bivort B.L."/>
            <person name="Kasson M.T."/>
            <person name="De Fine Licht H.H."/>
            <person name="Stajich J.E."/>
        </authorList>
    </citation>
    <scope>NUCLEOTIDE SEQUENCE</scope>
    <source>
        <strain evidence="1">Berkeley</strain>
    </source>
</reference>
<dbReference type="EMBL" id="QTSX02000165">
    <property type="protein sequence ID" value="KAJ9088014.1"/>
    <property type="molecule type" value="Genomic_DNA"/>
</dbReference>
<proteinExistence type="predicted"/>
<protein>
    <submittedName>
        <fullName evidence="1">Uncharacterized protein</fullName>
    </submittedName>
</protein>
<evidence type="ECO:0000313" key="1">
    <source>
        <dbReference type="EMBL" id="KAJ9088014.1"/>
    </source>
</evidence>
<gene>
    <name evidence="1" type="ORF">DSO57_1027296</name>
</gene>
<name>A0ACC2ULM7_9FUNG</name>
<evidence type="ECO:0000313" key="2">
    <source>
        <dbReference type="Proteomes" id="UP001165960"/>
    </source>
</evidence>
<comment type="caution">
    <text evidence="1">The sequence shown here is derived from an EMBL/GenBank/DDBJ whole genome shotgun (WGS) entry which is preliminary data.</text>
</comment>
<sequence length="349" mass="39185">MDKAAHNSKHLKIDLHTHILPKQWPDLAKKYGYGGWISLEHFEEGKAKMIKDGKNFRTIDCNCWSPEQRIKECNDTGVDVQVLSTVPVMFSYWAKPEHALDLSKYLNDHMAQTVAENPSKFVGLGTIPMQAPELAVQELKRCVQELGLAGVQIGSHVNNWNLDASELSPIFKTAEELDCVLFVHPWDMDMTDRMSKFWFPWLIGMPCETTVAACSLIFGGVFEKYPKLKVVFAHGGGSFLPTIGRIDHGFNVRPDLCATHIKRPPSSFLNQIYVDSLVHDIDALRLLVSKVGTDHILLGSDYPFPLGEHHPGKLIEDATEFSDEEKSNMLSGNAIRLLKLGPSKFEKNC</sequence>
<keyword evidence="2" id="KW-1185">Reference proteome</keyword>
<organism evidence="1 2">
    <name type="scientific">Entomophthora muscae</name>
    <dbReference type="NCBI Taxonomy" id="34485"/>
    <lineage>
        <taxon>Eukaryota</taxon>
        <taxon>Fungi</taxon>
        <taxon>Fungi incertae sedis</taxon>
        <taxon>Zoopagomycota</taxon>
        <taxon>Entomophthoromycotina</taxon>
        <taxon>Entomophthoromycetes</taxon>
        <taxon>Entomophthorales</taxon>
        <taxon>Entomophthoraceae</taxon>
        <taxon>Entomophthora</taxon>
    </lineage>
</organism>
<dbReference type="Proteomes" id="UP001165960">
    <property type="component" value="Unassembled WGS sequence"/>
</dbReference>
<accession>A0ACC2ULM7</accession>